<dbReference type="Pfam" id="PF12697">
    <property type="entry name" value="Abhydrolase_6"/>
    <property type="match status" value="1"/>
</dbReference>
<keyword evidence="2" id="KW-1185">Reference proteome</keyword>
<dbReference type="OrthoDB" id="2086224at2"/>
<dbReference type="PANTHER" id="PTHR43194:SF2">
    <property type="entry name" value="PEROXISOMAL MEMBRANE PROTEIN LPX1"/>
    <property type="match status" value="1"/>
</dbReference>
<reference evidence="1 2" key="1">
    <citation type="submission" date="2016-04" db="EMBL/GenBank/DDBJ databases">
        <title>Complete genome sequence of natural rubber-degrading, novel Gram-negative bacterium, Rhizobacter gummiphilus strain NS21.</title>
        <authorList>
            <person name="Tabata M."/>
            <person name="Kasai D."/>
            <person name="Fukuda M."/>
        </authorList>
    </citation>
    <scope>NUCLEOTIDE SEQUENCE [LARGE SCALE GENOMIC DNA]</scope>
    <source>
        <strain evidence="1 2">NS21</strain>
    </source>
</reference>
<dbReference type="Proteomes" id="UP000193427">
    <property type="component" value="Chromosome"/>
</dbReference>
<dbReference type="SUPFAM" id="SSF53474">
    <property type="entry name" value="alpha/beta-Hydrolases"/>
    <property type="match status" value="1"/>
</dbReference>
<dbReference type="RefSeq" id="WP_085748998.1">
    <property type="nucleotide sequence ID" value="NZ_BSPR01000012.1"/>
</dbReference>
<sequence>MTTPLLLLPGIMNDGRVWMPVRGAFVQTDRPLVVARTDLHDHVTAIAAAAISLMPEGPFAVAGFSLGGYVSLEVCRQAADRIAGLALIDTGARSDTPESSGNRRQMIEALDSGNSTYAEVAGSFPPKLLHPAHVEDAALVGLLADMARAVGRDGFKRQQTAAMNRPDNRAVLRGVRAPALVLCGADDKVTPPELSDEMAGLLPGGVERVAVATAGHMSTLEQPAAVTTALARWLQRVDAATGSSGTR</sequence>
<dbReference type="AlphaFoldDB" id="A0A1W6L3A3"/>
<dbReference type="KEGG" id="rgu:A4W93_01830"/>
<dbReference type="InterPro" id="IPR029058">
    <property type="entry name" value="AB_hydrolase_fold"/>
</dbReference>
<dbReference type="STRING" id="946333.A4W93_01830"/>
<dbReference type="Gene3D" id="3.40.50.1820">
    <property type="entry name" value="alpha/beta hydrolase"/>
    <property type="match status" value="1"/>
</dbReference>
<name>A0A1W6L3A3_9BURK</name>
<proteinExistence type="predicted"/>
<evidence type="ECO:0000313" key="1">
    <source>
        <dbReference type="EMBL" id="ARN18759.1"/>
    </source>
</evidence>
<dbReference type="InterPro" id="IPR000073">
    <property type="entry name" value="AB_hydrolase_1"/>
</dbReference>
<gene>
    <name evidence="1" type="ORF">A4W93_01830</name>
</gene>
<dbReference type="InterPro" id="IPR050228">
    <property type="entry name" value="Carboxylesterase_BioH"/>
</dbReference>
<accession>A0A1W6L3A3</accession>
<organism evidence="1 2">
    <name type="scientific">Piscinibacter gummiphilus</name>
    <dbReference type="NCBI Taxonomy" id="946333"/>
    <lineage>
        <taxon>Bacteria</taxon>
        <taxon>Pseudomonadati</taxon>
        <taxon>Pseudomonadota</taxon>
        <taxon>Betaproteobacteria</taxon>
        <taxon>Burkholderiales</taxon>
        <taxon>Sphaerotilaceae</taxon>
        <taxon>Piscinibacter</taxon>
    </lineage>
</organism>
<dbReference type="PANTHER" id="PTHR43194">
    <property type="entry name" value="HYDROLASE ALPHA/BETA FOLD FAMILY"/>
    <property type="match status" value="1"/>
</dbReference>
<dbReference type="EMBL" id="CP015118">
    <property type="protein sequence ID" value="ARN18759.1"/>
    <property type="molecule type" value="Genomic_DNA"/>
</dbReference>
<evidence type="ECO:0000313" key="2">
    <source>
        <dbReference type="Proteomes" id="UP000193427"/>
    </source>
</evidence>
<protein>
    <submittedName>
        <fullName evidence="1">Uncharacterized protein</fullName>
    </submittedName>
</protein>